<keyword evidence="7" id="KW-0325">Glycoprotein</keyword>
<organism evidence="9 10">
    <name type="scientific">Penicillium malachiteum</name>
    <dbReference type="NCBI Taxonomy" id="1324776"/>
    <lineage>
        <taxon>Eukaryota</taxon>
        <taxon>Fungi</taxon>
        <taxon>Dikarya</taxon>
        <taxon>Ascomycota</taxon>
        <taxon>Pezizomycotina</taxon>
        <taxon>Eurotiomycetes</taxon>
        <taxon>Eurotiomycetidae</taxon>
        <taxon>Eurotiales</taxon>
        <taxon>Aspergillaceae</taxon>
        <taxon>Penicillium</taxon>
    </lineage>
</organism>
<accession>A0AAD6MV14</accession>
<keyword evidence="4 8" id="KW-0732">Signal</keyword>
<dbReference type="GO" id="GO:0072330">
    <property type="term" value="P:monocarboxylic acid biosynthetic process"/>
    <property type="evidence" value="ECO:0007669"/>
    <property type="project" value="UniProtKB-ARBA"/>
</dbReference>
<keyword evidence="6" id="KW-1015">Disulfide bond</keyword>
<proteinExistence type="inferred from homology"/>
<dbReference type="PANTHER" id="PTHR11802">
    <property type="entry name" value="SERINE PROTEASE FAMILY S10 SERINE CARBOXYPEPTIDASE"/>
    <property type="match status" value="1"/>
</dbReference>
<dbReference type="Pfam" id="PF00450">
    <property type="entry name" value="Peptidase_S10"/>
    <property type="match status" value="1"/>
</dbReference>
<dbReference type="PANTHER" id="PTHR11802:SF113">
    <property type="entry name" value="SERINE CARBOXYPEPTIDASE CTSA-4.1"/>
    <property type="match status" value="1"/>
</dbReference>
<evidence type="ECO:0000256" key="3">
    <source>
        <dbReference type="ARBA" id="ARBA00022670"/>
    </source>
</evidence>
<sequence length="510" mass="57416">MRFLSYLLLLPAAVEASFKAVTSKYDSENAIRIKEHAVGNKICESERASYSGWADIGSRHIFYWFHESKKAGKDTPVMLWLQGGPGGASTTGALAENGPCLITADGTSERNPFSWTEEYHMVYIDQPVGAGFSYVDNHHDITAYHNFTETASLDIIAFIKLFQEGFPELATSPLTIAGESYGGRYVPIIGATILDYNSLVPKESRIPLNSLIIINGWTSPPYQAPGIYDVGCYDYKGQPPFFSPEECELMARSLDQINGLLNACSSSGDSLMCTTAGKLFNEFIMDPMQGKHQNMYDRRMVCPEPGRCYPNFRAIVSWLNSDEVLQDYFEVPEQTNGIKLSVSLENDTVRDAMTRSGDMWKDTAPFVEKILQHSSSDIAMASQLGVDMLFMAGNMDVTCGPHGMQRFLDEAKWKYRPEFRNAPWEELRWPNKKRSEYDRVKRTKGLWLVDIAEAGHVAPMDQPSPTWNIIKLWLAERTQKKARIGDTVHEHSNPMSFSSIINVNKTRNQE</sequence>
<dbReference type="EC" id="3.4.16.-" evidence="8"/>
<comment type="similarity">
    <text evidence="1 8">Belongs to the peptidase S10 family.</text>
</comment>
<dbReference type="Gene3D" id="3.40.50.1820">
    <property type="entry name" value="alpha/beta hydrolase"/>
    <property type="match status" value="1"/>
</dbReference>
<dbReference type="GO" id="GO:0000324">
    <property type="term" value="C:fungal-type vacuole"/>
    <property type="evidence" value="ECO:0007669"/>
    <property type="project" value="TreeGrafter"/>
</dbReference>
<feature type="signal peptide" evidence="8">
    <location>
        <begin position="1"/>
        <end position="16"/>
    </location>
</feature>
<dbReference type="Proteomes" id="UP001215712">
    <property type="component" value="Unassembled WGS sequence"/>
</dbReference>
<dbReference type="InterPro" id="IPR029058">
    <property type="entry name" value="AB_hydrolase_fold"/>
</dbReference>
<evidence type="ECO:0000256" key="6">
    <source>
        <dbReference type="ARBA" id="ARBA00023157"/>
    </source>
</evidence>
<dbReference type="AlphaFoldDB" id="A0AAD6MV14"/>
<evidence type="ECO:0000256" key="4">
    <source>
        <dbReference type="ARBA" id="ARBA00022729"/>
    </source>
</evidence>
<evidence type="ECO:0000256" key="5">
    <source>
        <dbReference type="ARBA" id="ARBA00022801"/>
    </source>
</evidence>
<dbReference type="PRINTS" id="PR00724">
    <property type="entry name" value="CRBOXYPTASEC"/>
</dbReference>
<feature type="chain" id="PRO_5041774771" description="Carboxypeptidase" evidence="8">
    <location>
        <begin position="17"/>
        <end position="510"/>
    </location>
</feature>
<dbReference type="Gene3D" id="1.10.287.410">
    <property type="match status" value="1"/>
</dbReference>
<dbReference type="SUPFAM" id="SSF53474">
    <property type="entry name" value="alpha/beta-Hydrolases"/>
    <property type="match status" value="1"/>
</dbReference>
<evidence type="ECO:0000313" key="10">
    <source>
        <dbReference type="Proteomes" id="UP001215712"/>
    </source>
</evidence>
<keyword evidence="5 8" id="KW-0378">Hydrolase</keyword>
<evidence type="ECO:0000313" key="9">
    <source>
        <dbReference type="EMBL" id="KAJ5719874.1"/>
    </source>
</evidence>
<dbReference type="InterPro" id="IPR001563">
    <property type="entry name" value="Peptidase_S10"/>
</dbReference>
<keyword evidence="10" id="KW-1185">Reference proteome</keyword>
<dbReference type="GO" id="GO:0006508">
    <property type="term" value="P:proteolysis"/>
    <property type="evidence" value="ECO:0007669"/>
    <property type="project" value="UniProtKB-KW"/>
</dbReference>
<comment type="caution">
    <text evidence="9">The sequence shown here is derived from an EMBL/GenBank/DDBJ whole genome shotgun (WGS) entry which is preliminary data.</text>
</comment>
<keyword evidence="2 8" id="KW-0121">Carboxypeptidase</keyword>
<dbReference type="GO" id="GO:0004185">
    <property type="term" value="F:serine-type carboxypeptidase activity"/>
    <property type="evidence" value="ECO:0007669"/>
    <property type="project" value="UniProtKB-UniRule"/>
</dbReference>
<protein>
    <recommendedName>
        <fullName evidence="8">Carboxypeptidase</fullName>
        <ecNumber evidence="8">3.4.16.-</ecNumber>
    </recommendedName>
</protein>
<reference evidence="9" key="2">
    <citation type="submission" date="2023-01" db="EMBL/GenBank/DDBJ databases">
        <authorList>
            <person name="Petersen C."/>
        </authorList>
    </citation>
    <scope>NUCLEOTIDE SEQUENCE</scope>
    <source>
        <strain evidence="9">IBT 17514</strain>
    </source>
</reference>
<name>A0AAD6MV14_9EURO</name>
<evidence type="ECO:0000256" key="7">
    <source>
        <dbReference type="ARBA" id="ARBA00023180"/>
    </source>
</evidence>
<evidence type="ECO:0000256" key="2">
    <source>
        <dbReference type="ARBA" id="ARBA00022645"/>
    </source>
</evidence>
<reference evidence="9" key="1">
    <citation type="journal article" date="2023" name="IMA Fungus">
        <title>Comparative genomic study of the Penicillium genus elucidates a diverse pangenome and 15 lateral gene transfer events.</title>
        <authorList>
            <person name="Petersen C."/>
            <person name="Sorensen T."/>
            <person name="Nielsen M.R."/>
            <person name="Sondergaard T.E."/>
            <person name="Sorensen J.L."/>
            <person name="Fitzpatrick D.A."/>
            <person name="Frisvad J.C."/>
            <person name="Nielsen K.L."/>
        </authorList>
    </citation>
    <scope>NUCLEOTIDE SEQUENCE</scope>
    <source>
        <strain evidence="9">IBT 17514</strain>
    </source>
</reference>
<gene>
    <name evidence="9" type="ORF">N7493_006752</name>
</gene>
<dbReference type="InterPro" id="IPR018202">
    <property type="entry name" value="Ser_caboxypep_ser_AS"/>
</dbReference>
<evidence type="ECO:0000256" key="1">
    <source>
        <dbReference type="ARBA" id="ARBA00009431"/>
    </source>
</evidence>
<evidence type="ECO:0000256" key="8">
    <source>
        <dbReference type="RuleBase" id="RU361156"/>
    </source>
</evidence>
<dbReference type="GO" id="GO:0017000">
    <property type="term" value="P:antibiotic biosynthetic process"/>
    <property type="evidence" value="ECO:0007669"/>
    <property type="project" value="UniProtKB-ARBA"/>
</dbReference>
<dbReference type="EMBL" id="JAQJAN010000009">
    <property type="protein sequence ID" value="KAJ5719874.1"/>
    <property type="molecule type" value="Genomic_DNA"/>
</dbReference>
<dbReference type="PROSITE" id="PS00131">
    <property type="entry name" value="CARBOXYPEPT_SER_SER"/>
    <property type="match status" value="1"/>
</dbReference>
<keyword evidence="3 8" id="KW-0645">Protease</keyword>